<dbReference type="EMBL" id="JAWXYG010000001">
    <property type="protein sequence ID" value="KAK4283377.1"/>
    <property type="molecule type" value="Genomic_DNA"/>
</dbReference>
<organism evidence="1 2">
    <name type="scientific">Acacia crassicarpa</name>
    <name type="common">northern wattle</name>
    <dbReference type="NCBI Taxonomy" id="499986"/>
    <lineage>
        <taxon>Eukaryota</taxon>
        <taxon>Viridiplantae</taxon>
        <taxon>Streptophyta</taxon>
        <taxon>Embryophyta</taxon>
        <taxon>Tracheophyta</taxon>
        <taxon>Spermatophyta</taxon>
        <taxon>Magnoliopsida</taxon>
        <taxon>eudicotyledons</taxon>
        <taxon>Gunneridae</taxon>
        <taxon>Pentapetalae</taxon>
        <taxon>rosids</taxon>
        <taxon>fabids</taxon>
        <taxon>Fabales</taxon>
        <taxon>Fabaceae</taxon>
        <taxon>Caesalpinioideae</taxon>
        <taxon>mimosoid clade</taxon>
        <taxon>Acacieae</taxon>
        <taxon>Acacia</taxon>
    </lineage>
</organism>
<accession>A0AAE1N5W2</accession>
<evidence type="ECO:0000313" key="1">
    <source>
        <dbReference type="EMBL" id="KAK4283377.1"/>
    </source>
</evidence>
<name>A0AAE1N5W2_9FABA</name>
<reference evidence="1" key="1">
    <citation type="submission" date="2023-10" db="EMBL/GenBank/DDBJ databases">
        <title>Chromosome-level genome of the transformable northern wattle, Acacia crassicarpa.</title>
        <authorList>
            <person name="Massaro I."/>
            <person name="Sinha N.R."/>
            <person name="Poethig S."/>
            <person name="Leichty A.R."/>
        </authorList>
    </citation>
    <scope>NUCLEOTIDE SEQUENCE</scope>
    <source>
        <strain evidence="1">Acra3RX</strain>
        <tissue evidence="1">Leaf</tissue>
    </source>
</reference>
<evidence type="ECO:0000313" key="2">
    <source>
        <dbReference type="Proteomes" id="UP001293593"/>
    </source>
</evidence>
<keyword evidence="2" id="KW-1185">Reference proteome</keyword>
<gene>
    <name evidence="1" type="ORF">QN277_000331</name>
</gene>
<sequence>MILMENMKINDACFAMAKEGVPIHNQVRKIKQEFQKIPGWSPEQPETRPVFSDLSRHRLSRSPLGISVTPIAY</sequence>
<proteinExistence type="predicted"/>
<dbReference type="Proteomes" id="UP001293593">
    <property type="component" value="Unassembled WGS sequence"/>
</dbReference>
<protein>
    <submittedName>
        <fullName evidence="1">Uncharacterized protein</fullName>
    </submittedName>
</protein>
<dbReference type="PANTHER" id="PTHR34780:SF5">
    <property type="entry name" value="OS02G0733900 PROTEIN"/>
    <property type="match status" value="1"/>
</dbReference>
<comment type="caution">
    <text evidence="1">The sequence shown here is derived from an EMBL/GenBank/DDBJ whole genome shotgun (WGS) entry which is preliminary data.</text>
</comment>
<dbReference type="PANTHER" id="PTHR34780">
    <property type="entry name" value="OS08G0427800 PROTEIN"/>
    <property type="match status" value="1"/>
</dbReference>
<dbReference type="AlphaFoldDB" id="A0AAE1N5W2"/>